<gene>
    <name evidence="10" type="ORF">FSP39_015087</name>
</gene>
<keyword evidence="6" id="KW-0206">Cytoskeleton</keyword>
<dbReference type="GO" id="GO:0031122">
    <property type="term" value="P:cytoplasmic microtubule organization"/>
    <property type="evidence" value="ECO:0007669"/>
    <property type="project" value="InterPro"/>
</dbReference>
<comment type="caution">
    <text evidence="10">The sequence shown here is derived from an EMBL/GenBank/DDBJ whole genome shotgun (WGS) entry which is preliminary data.</text>
</comment>
<dbReference type="Pfam" id="PF19047">
    <property type="entry name" value="HOOK_N"/>
    <property type="match status" value="1"/>
</dbReference>
<proteinExistence type="inferred from homology"/>
<evidence type="ECO:0000256" key="8">
    <source>
        <dbReference type="SAM" id="MobiDB-lite"/>
    </source>
</evidence>
<comment type="subcellular location">
    <subcellularLocation>
        <location evidence="1">Cytoplasm</location>
        <location evidence="1">Cytoskeleton</location>
    </subcellularLocation>
</comment>
<dbReference type="AlphaFoldDB" id="A0AA88XZ33"/>
<evidence type="ECO:0000256" key="3">
    <source>
        <dbReference type="ARBA" id="ARBA00022490"/>
    </source>
</evidence>
<evidence type="ECO:0000256" key="6">
    <source>
        <dbReference type="ARBA" id="ARBA00023212"/>
    </source>
</evidence>
<dbReference type="PANTHER" id="PTHR18947:SF39">
    <property type="entry name" value="PROTEIN HOOK"/>
    <property type="match status" value="1"/>
</dbReference>
<sequence>MLADSSEIQKWAGLACFLTIYCLDQRVIRSEINTSMYISRVYLKARVAMDVVWMANDIPLVHDVQHLALLWVKFHEPCVLPLLQTVKVLLELHGIFPVMQTFDTKAQVKTAEDLSDGIAMSQVLHEIAPDYFNENWLSKIRTDEVTNWRLKVSNLKKVLNGILEYNIEILGIQIHNFQMPDVNAIAEFNSVPELGRLLQLILGCAVNCATKHEYIQRIMSMEESVQHVVMTAIQELMTKEVNSASDGESELGEQLKKTVEDLNNALEAKEELTQRCHELDLQVAALIEEKQTLGTENEKLSERLNLAENLDDPSTPAGKKFIQLQKQIEKIQEENVKLDSARDDFRIAYESLAKEHNDLKQKNSELVSLADEARGLKDELDILRHTSEQVAKYEATIESYKKKLEELSDLRGQVKLLEDKNTKYMQDHLELEEELRKSNTVKQQLEMYKKQVHELQNKLTDETKRADKAEFESKRATDKMSTLQREKERIVAERDSLKEMNEEMKCSQLQSLEEGEPAGLAQTPKLELLSMPPEIKEKLLRLEHENKMLKLKSGKSEDDQSQVLESMLDDVSSRKNELETELRIANQRIMELEAQVEDMQENQQTASSEEISEMKKKLNEQIKRTQERDTDLKNLKVIVEEKDSKIASNVERLQELHEQISKKDQEMKSMEARYKKYFDKARSCISKNPAYSGGGAEVQALKNQLQEKEKYITQIERENEKAKNIREQEEKMIVSAWYNLGMQLNRQAAEERLANSNTGQSFLARQRQVNARRTQTISNSHPNATR</sequence>
<protein>
    <recommendedName>
        <fullName evidence="9">Calponin-homology (CH) domain-containing protein</fullName>
    </recommendedName>
</protein>
<feature type="coiled-coil region" evidence="7">
    <location>
        <begin position="561"/>
        <end position="673"/>
    </location>
</feature>
<evidence type="ECO:0000313" key="10">
    <source>
        <dbReference type="EMBL" id="KAK3090840.1"/>
    </source>
</evidence>
<evidence type="ECO:0000256" key="4">
    <source>
        <dbReference type="ARBA" id="ARBA00022701"/>
    </source>
</evidence>
<dbReference type="GO" id="GO:0008017">
    <property type="term" value="F:microtubule binding"/>
    <property type="evidence" value="ECO:0007669"/>
    <property type="project" value="InterPro"/>
</dbReference>
<comment type="similarity">
    <text evidence="2">Belongs to the hook family.</text>
</comment>
<feature type="region of interest" description="Disordered" evidence="8">
    <location>
        <begin position="752"/>
        <end position="786"/>
    </location>
</feature>
<dbReference type="InterPro" id="IPR001715">
    <property type="entry name" value="CH_dom"/>
</dbReference>
<dbReference type="InterPro" id="IPR036872">
    <property type="entry name" value="CH_dom_sf"/>
</dbReference>
<dbReference type="GO" id="GO:0005737">
    <property type="term" value="C:cytoplasm"/>
    <property type="evidence" value="ECO:0007669"/>
    <property type="project" value="TreeGrafter"/>
</dbReference>
<dbReference type="GO" id="GO:0005874">
    <property type="term" value="C:microtubule"/>
    <property type="evidence" value="ECO:0007669"/>
    <property type="project" value="UniProtKB-KW"/>
</dbReference>
<organism evidence="10 11">
    <name type="scientific">Pinctada imbricata</name>
    <name type="common">Atlantic pearl-oyster</name>
    <name type="synonym">Pinctada martensii</name>
    <dbReference type="NCBI Taxonomy" id="66713"/>
    <lineage>
        <taxon>Eukaryota</taxon>
        <taxon>Metazoa</taxon>
        <taxon>Spiralia</taxon>
        <taxon>Lophotrochozoa</taxon>
        <taxon>Mollusca</taxon>
        <taxon>Bivalvia</taxon>
        <taxon>Autobranchia</taxon>
        <taxon>Pteriomorphia</taxon>
        <taxon>Pterioida</taxon>
        <taxon>Pterioidea</taxon>
        <taxon>Pteriidae</taxon>
        <taxon>Pinctada</taxon>
    </lineage>
</organism>
<dbReference type="FunFam" id="1.10.418.10:FF:000024">
    <property type="entry name" value="Hook homolog 3 (Drosophila)"/>
    <property type="match status" value="1"/>
</dbReference>
<accession>A0AA88XZ33</accession>
<keyword evidence="4" id="KW-0493">Microtubule</keyword>
<feature type="region of interest" description="Disordered" evidence="8">
    <location>
        <begin position="459"/>
        <end position="487"/>
    </location>
</feature>
<dbReference type="GO" id="GO:0030705">
    <property type="term" value="P:cytoskeleton-dependent intracellular transport"/>
    <property type="evidence" value="ECO:0007669"/>
    <property type="project" value="InterPro"/>
</dbReference>
<dbReference type="PANTHER" id="PTHR18947">
    <property type="entry name" value="HOOK PROTEINS"/>
    <property type="match status" value="1"/>
</dbReference>
<dbReference type="GO" id="GO:0051959">
    <property type="term" value="F:dynein light intermediate chain binding"/>
    <property type="evidence" value="ECO:0007669"/>
    <property type="project" value="TreeGrafter"/>
</dbReference>
<evidence type="ECO:0000256" key="2">
    <source>
        <dbReference type="ARBA" id="ARBA00006946"/>
    </source>
</evidence>
<keyword evidence="3" id="KW-0963">Cytoplasm</keyword>
<dbReference type="InterPro" id="IPR008636">
    <property type="entry name" value="Hook_C"/>
</dbReference>
<evidence type="ECO:0000313" key="11">
    <source>
        <dbReference type="Proteomes" id="UP001186944"/>
    </source>
</evidence>
<keyword evidence="11" id="KW-1185">Reference proteome</keyword>
<evidence type="ECO:0000256" key="5">
    <source>
        <dbReference type="ARBA" id="ARBA00023054"/>
    </source>
</evidence>
<dbReference type="EMBL" id="VSWD01000010">
    <property type="protein sequence ID" value="KAK3090840.1"/>
    <property type="molecule type" value="Genomic_DNA"/>
</dbReference>
<evidence type="ECO:0000259" key="9">
    <source>
        <dbReference type="PROSITE" id="PS50021"/>
    </source>
</evidence>
<feature type="coiled-coil region" evidence="7">
    <location>
        <begin position="698"/>
        <end position="732"/>
    </location>
</feature>
<dbReference type="Gene3D" id="1.10.418.10">
    <property type="entry name" value="Calponin-like domain"/>
    <property type="match status" value="1"/>
</dbReference>
<dbReference type="Proteomes" id="UP001186944">
    <property type="component" value="Unassembled WGS sequence"/>
</dbReference>
<name>A0AA88XZ33_PINIB</name>
<dbReference type="PROSITE" id="PS50021">
    <property type="entry name" value="CH"/>
    <property type="match status" value="1"/>
</dbReference>
<dbReference type="GO" id="GO:0005813">
    <property type="term" value="C:centrosome"/>
    <property type="evidence" value="ECO:0007669"/>
    <property type="project" value="TreeGrafter"/>
</dbReference>
<dbReference type="SUPFAM" id="SSF116907">
    <property type="entry name" value="Hook domain"/>
    <property type="match status" value="1"/>
</dbReference>
<evidence type="ECO:0000256" key="1">
    <source>
        <dbReference type="ARBA" id="ARBA00004245"/>
    </source>
</evidence>
<dbReference type="Pfam" id="PF05622">
    <property type="entry name" value="HOOK"/>
    <property type="match status" value="1"/>
</dbReference>
<dbReference type="CDD" id="cd22222">
    <property type="entry name" value="HkD_Hook"/>
    <property type="match status" value="1"/>
</dbReference>
<evidence type="ECO:0000256" key="7">
    <source>
        <dbReference type="SAM" id="Coils"/>
    </source>
</evidence>
<feature type="domain" description="Calponin-homology (CH)" evidence="9">
    <location>
        <begin position="89"/>
        <end position="205"/>
    </location>
</feature>
<reference evidence="10" key="1">
    <citation type="submission" date="2019-08" db="EMBL/GenBank/DDBJ databases">
        <title>The improved chromosome-level genome for the pearl oyster Pinctada fucata martensii using PacBio sequencing and Hi-C.</title>
        <authorList>
            <person name="Zheng Z."/>
        </authorList>
    </citation>
    <scope>NUCLEOTIDE SEQUENCE</scope>
    <source>
        <strain evidence="10">ZZ-2019</strain>
        <tissue evidence="10">Adductor muscle</tissue>
    </source>
</reference>
<dbReference type="InterPro" id="IPR043936">
    <property type="entry name" value="HOOK_N"/>
</dbReference>
<keyword evidence="5 7" id="KW-0175">Coiled coil</keyword>
<feature type="compositionally biased region" description="Polar residues" evidence="8">
    <location>
        <begin position="754"/>
        <end position="786"/>
    </location>
</feature>